<proteinExistence type="predicted"/>
<protein>
    <submittedName>
        <fullName evidence="1">Uncharacterized protein</fullName>
    </submittedName>
</protein>
<sequence>MTISKGSSPPIFFCAWSHNMSRQDYLWRTKTENIKILVLQSNNRCFFVKYGYEGEISAG</sequence>
<evidence type="ECO:0000313" key="2">
    <source>
        <dbReference type="Proteomes" id="UP000011866"/>
    </source>
</evidence>
<gene>
    <name evidence="1" type="ORF">TOL_3139</name>
</gene>
<dbReference type="AlphaFoldDB" id="M5E867"/>
<reference evidence="1 2" key="1">
    <citation type="journal article" date="2013" name="Genome Announc.">
        <title>Genome Sequence of Thalassolituus oleivorans MIL-1 (DSM 14913T).</title>
        <authorList>
            <person name="Golyshin P.N."/>
            <person name="Werner J."/>
            <person name="Chernikova T.N."/>
            <person name="Tran H."/>
            <person name="Ferrer M."/>
            <person name="Yakimov M.M."/>
            <person name="Teeling H."/>
            <person name="Golyshina O.V."/>
        </authorList>
    </citation>
    <scope>NUCLEOTIDE SEQUENCE [LARGE SCALE GENOMIC DNA]</scope>
    <source>
        <strain evidence="1 2">MIL-1</strain>
    </source>
</reference>
<accession>M5E867</accession>
<keyword evidence="2" id="KW-1185">Reference proteome</keyword>
<dbReference type="Proteomes" id="UP000011866">
    <property type="component" value="Chromosome"/>
</dbReference>
<dbReference type="HOGENOM" id="CLU_2959332_0_0_6"/>
<dbReference type="KEGG" id="tol:TOL_3139"/>
<evidence type="ECO:0000313" key="1">
    <source>
        <dbReference type="EMBL" id="CCU73535.1"/>
    </source>
</evidence>
<dbReference type="EMBL" id="HF680312">
    <property type="protein sequence ID" value="CCU73535.1"/>
    <property type="molecule type" value="Genomic_DNA"/>
</dbReference>
<name>M5E867_9GAMM</name>
<organism evidence="1 2">
    <name type="scientific">Thalassolituus oleivorans MIL-1</name>
    <dbReference type="NCBI Taxonomy" id="1298593"/>
    <lineage>
        <taxon>Bacteria</taxon>
        <taxon>Pseudomonadati</taxon>
        <taxon>Pseudomonadota</taxon>
        <taxon>Gammaproteobacteria</taxon>
        <taxon>Oceanospirillales</taxon>
        <taxon>Oceanospirillaceae</taxon>
        <taxon>Thalassolituus</taxon>
    </lineage>
</organism>